<evidence type="ECO:0000313" key="4">
    <source>
        <dbReference type="EMBL" id="MBA4537360.1"/>
    </source>
</evidence>
<keyword evidence="6" id="KW-1185">Reference proteome</keyword>
<feature type="chain" id="PRO_5033879140" evidence="2">
    <location>
        <begin position="27"/>
        <end position="207"/>
    </location>
</feature>
<comment type="caution">
    <text evidence="5">The sequence shown here is derived from an EMBL/GenBank/DDBJ whole genome shotgun (WGS) entry which is preliminary data.</text>
</comment>
<dbReference type="Proteomes" id="UP000570010">
    <property type="component" value="Unassembled WGS sequence"/>
</dbReference>
<gene>
    <name evidence="5" type="ORF">G4D64_08840</name>
    <name evidence="4" type="ORF">H1Z61_09445</name>
</gene>
<dbReference type="EMBL" id="JACEIO010000020">
    <property type="protein sequence ID" value="MBA4537360.1"/>
    <property type="molecule type" value="Genomic_DNA"/>
</dbReference>
<dbReference type="EMBL" id="JAAIWN010000018">
    <property type="protein sequence ID" value="NEY81616.1"/>
    <property type="molecule type" value="Genomic_DNA"/>
</dbReference>
<evidence type="ECO:0000259" key="3">
    <source>
        <dbReference type="Pfam" id="PF07833"/>
    </source>
</evidence>
<name>A0A6B3W169_9BACI</name>
<proteinExistence type="predicted"/>
<evidence type="ECO:0000313" key="6">
    <source>
        <dbReference type="Proteomes" id="UP000472971"/>
    </source>
</evidence>
<dbReference type="InterPro" id="IPR012854">
    <property type="entry name" value="Cu_amine_oxidase-like_N"/>
</dbReference>
<reference evidence="4 7" key="2">
    <citation type="submission" date="2020-07" db="EMBL/GenBank/DDBJ databases">
        <authorList>
            <person name="Feng H."/>
        </authorList>
    </citation>
    <scope>NUCLEOTIDE SEQUENCE [LARGE SCALE GENOMIC DNA]</scope>
    <source>
        <strain evidence="7">s-12</strain>
        <strain evidence="4">S-12</strain>
    </source>
</reference>
<protein>
    <submittedName>
        <fullName evidence="5">Copper amine oxidase N-terminal domain-containing protein</fullName>
    </submittedName>
</protein>
<evidence type="ECO:0000256" key="1">
    <source>
        <dbReference type="SAM" id="MobiDB-lite"/>
    </source>
</evidence>
<feature type="signal peptide" evidence="2">
    <location>
        <begin position="1"/>
        <end position="26"/>
    </location>
</feature>
<evidence type="ECO:0000256" key="2">
    <source>
        <dbReference type="SAM" id="SignalP"/>
    </source>
</evidence>
<evidence type="ECO:0000313" key="7">
    <source>
        <dbReference type="Proteomes" id="UP000570010"/>
    </source>
</evidence>
<dbReference type="AlphaFoldDB" id="A0A6B3W169"/>
<feature type="domain" description="Copper amine oxidase-like N-terminal" evidence="3">
    <location>
        <begin position="111"/>
        <end position="200"/>
    </location>
</feature>
<dbReference type="Gene3D" id="3.30.457.10">
    <property type="entry name" value="Copper amine oxidase-like, N-terminal domain"/>
    <property type="match status" value="1"/>
</dbReference>
<evidence type="ECO:0000313" key="5">
    <source>
        <dbReference type="EMBL" id="NEY81616.1"/>
    </source>
</evidence>
<dbReference type="SUPFAM" id="SSF55383">
    <property type="entry name" value="Copper amine oxidase, domain N"/>
    <property type="match status" value="1"/>
</dbReference>
<dbReference type="RefSeq" id="WP_163242010.1">
    <property type="nucleotide sequence ID" value="NZ_CP082780.1"/>
</dbReference>
<accession>A0A6B3W169</accession>
<keyword evidence="2" id="KW-0732">Signal</keyword>
<reference evidence="5 6" key="1">
    <citation type="submission" date="2020-02" db="EMBL/GenBank/DDBJ databases">
        <title>Bacillus aquiflavi sp. nov., isolated from yellow water of strong flavor Chinese baijiu in Yibin region of China.</title>
        <authorList>
            <person name="Xie J."/>
        </authorList>
    </citation>
    <scope>NUCLEOTIDE SEQUENCE [LARGE SCALE GENOMIC DNA]</scope>
    <source>
        <strain evidence="5 6">3H-10</strain>
    </source>
</reference>
<feature type="region of interest" description="Disordered" evidence="1">
    <location>
        <begin position="41"/>
        <end position="64"/>
    </location>
</feature>
<dbReference type="InterPro" id="IPR036582">
    <property type="entry name" value="Mao_N_sf"/>
</dbReference>
<feature type="compositionally biased region" description="Acidic residues" evidence="1">
    <location>
        <begin position="41"/>
        <end position="50"/>
    </location>
</feature>
<sequence length="207" mass="23818">MKKWSFILSAFLLIGFIIPGTNDVMADDDGDDEYEEYNEYEMDDDDDEHEDDGHNDHEYRENNSNQPTHFWNLWSRDVTVQKGTLPFTEPTLSIFKNAEGVEKELFVIPNEGELLVPAKEIAELLGSQTTFYRNSKIVLMEKDNYELIVKAGTNAAYENKLKTPMPAKAMFYEQSVYVPISVVTNALGYRAEWDDQGKSFLISKLTY</sequence>
<organism evidence="5 6">
    <name type="scientific">Bacillus aquiflavi</name>
    <dbReference type="NCBI Taxonomy" id="2672567"/>
    <lineage>
        <taxon>Bacteria</taxon>
        <taxon>Bacillati</taxon>
        <taxon>Bacillota</taxon>
        <taxon>Bacilli</taxon>
        <taxon>Bacillales</taxon>
        <taxon>Bacillaceae</taxon>
        <taxon>Bacillus</taxon>
    </lineage>
</organism>
<feature type="compositionally biased region" description="Basic and acidic residues" evidence="1">
    <location>
        <begin position="51"/>
        <end position="61"/>
    </location>
</feature>
<dbReference type="Pfam" id="PF07833">
    <property type="entry name" value="Cu_amine_oxidN1"/>
    <property type="match status" value="1"/>
</dbReference>
<dbReference type="Proteomes" id="UP000472971">
    <property type="component" value="Unassembled WGS sequence"/>
</dbReference>